<dbReference type="InterPro" id="IPR003664">
    <property type="entry name" value="FA_synthesis"/>
</dbReference>
<sequence>MGSDKAPQAEMEGVALALEERPELKIALVGKQAIIDTARDHYSGRLELIAAKDVVGMHESPAEAVKRKRDSSIAVCMKLLKESKVDGVVSAGNTGAIMAFALTIIGPIPGVHRPTLAILFPNVKGNTMVLDVGANVETKPRQLFQFGIMGTTAASYIFRKANPSVGLLNVGREDTKGNELTLNAYRLFKESELNFIGNVEGNDILNGTVDVVVCDGFVGNAILKYAEGLAEVVAGMLDGYLESESKYRLRRWFSRPVLREFIDRMDYQEHGGALMLGVQGPVVVAHGRSSARAIMNAIRTACEASENKLAEHIHNRFAAMSSTL</sequence>
<keyword evidence="2 10" id="KW-0963">Cytoplasm</keyword>
<dbReference type="Pfam" id="PF02504">
    <property type="entry name" value="FA_synthesis"/>
    <property type="match status" value="1"/>
</dbReference>
<evidence type="ECO:0000256" key="4">
    <source>
        <dbReference type="ARBA" id="ARBA00022679"/>
    </source>
</evidence>
<dbReference type="GO" id="GO:0006633">
    <property type="term" value="P:fatty acid biosynthetic process"/>
    <property type="evidence" value="ECO:0007669"/>
    <property type="project" value="UniProtKB-UniRule"/>
</dbReference>
<evidence type="ECO:0000256" key="7">
    <source>
        <dbReference type="ARBA" id="ARBA00023264"/>
    </source>
</evidence>
<evidence type="ECO:0000256" key="8">
    <source>
        <dbReference type="ARBA" id="ARBA00024069"/>
    </source>
</evidence>
<protein>
    <recommendedName>
        <fullName evidence="8 10">Phosphate acyltransferase</fullName>
        <ecNumber evidence="8 10">2.3.1.274</ecNumber>
    </recommendedName>
    <alternativeName>
        <fullName evidence="10">Acyl-ACP phosphotransacylase</fullName>
    </alternativeName>
    <alternativeName>
        <fullName evidence="10">Acyl-[acyl-carrier-protein]--phosphate acyltransferase</fullName>
    </alternativeName>
    <alternativeName>
        <fullName evidence="10">Phosphate-acyl-ACP acyltransferase</fullName>
    </alternativeName>
</protein>
<evidence type="ECO:0000256" key="5">
    <source>
        <dbReference type="ARBA" id="ARBA00023098"/>
    </source>
</evidence>
<comment type="catalytic activity">
    <reaction evidence="1 10">
        <text>a fatty acyl-[ACP] + phosphate = an acyl phosphate + holo-[ACP]</text>
        <dbReference type="Rhea" id="RHEA:42292"/>
        <dbReference type="Rhea" id="RHEA-COMP:9685"/>
        <dbReference type="Rhea" id="RHEA-COMP:14125"/>
        <dbReference type="ChEBI" id="CHEBI:43474"/>
        <dbReference type="ChEBI" id="CHEBI:59918"/>
        <dbReference type="ChEBI" id="CHEBI:64479"/>
        <dbReference type="ChEBI" id="CHEBI:138651"/>
        <dbReference type="EC" id="2.3.1.274"/>
    </reaction>
</comment>
<evidence type="ECO:0000313" key="11">
    <source>
        <dbReference type="EMBL" id="OYD15379.1"/>
    </source>
</evidence>
<evidence type="ECO:0000256" key="9">
    <source>
        <dbReference type="ARBA" id="ARBA00046608"/>
    </source>
</evidence>
<dbReference type="EMBL" id="NOZP01000107">
    <property type="protein sequence ID" value="OYD15379.1"/>
    <property type="molecule type" value="Genomic_DNA"/>
</dbReference>
<dbReference type="NCBIfam" id="TIGR00182">
    <property type="entry name" value="plsX"/>
    <property type="match status" value="1"/>
</dbReference>
<organism evidence="11 12">
    <name type="scientific">candidate division WOR-3 bacterium JGI_Cruoil_03_51_56</name>
    <dbReference type="NCBI Taxonomy" id="1973747"/>
    <lineage>
        <taxon>Bacteria</taxon>
        <taxon>Bacteria division WOR-3</taxon>
    </lineage>
</organism>
<reference evidence="11 12" key="1">
    <citation type="submission" date="2017-07" db="EMBL/GenBank/DDBJ databases">
        <title>Recovery of genomes from metagenomes via a dereplication, aggregation, and scoring strategy.</title>
        <authorList>
            <person name="Sieber C.M."/>
            <person name="Probst A.J."/>
            <person name="Sharrar A."/>
            <person name="Thomas B.C."/>
            <person name="Hess M."/>
            <person name="Tringe S.G."/>
            <person name="Banfield J.F."/>
        </authorList>
    </citation>
    <scope>NUCLEOTIDE SEQUENCE [LARGE SCALE GENOMIC DNA]</scope>
    <source>
        <strain evidence="11">JGI_Cruoil_03_51_56</strain>
    </source>
</reference>
<evidence type="ECO:0000313" key="12">
    <source>
        <dbReference type="Proteomes" id="UP000215559"/>
    </source>
</evidence>
<evidence type="ECO:0000256" key="2">
    <source>
        <dbReference type="ARBA" id="ARBA00022490"/>
    </source>
</evidence>
<comment type="function">
    <text evidence="10">Catalyzes the reversible formation of acyl-phosphate (acyl-PO(4)) from acyl-[acyl-carrier-protein] (acyl-ACP). This enzyme utilizes acyl-ACP as fatty acyl donor, but not acyl-CoA.</text>
</comment>
<dbReference type="AlphaFoldDB" id="A0A235BTM3"/>
<dbReference type="PANTHER" id="PTHR30100">
    <property type="entry name" value="FATTY ACID/PHOSPHOLIPID SYNTHESIS PROTEIN PLSX"/>
    <property type="match status" value="1"/>
</dbReference>
<comment type="subcellular location">
    <subcellularLocation>
        <location evidence="10">Cytoplasm</location>
    </subcellularLocation>
    <text evidence="10">Associated with the membrane possibly through PlsY.</text>
</comment>
<evidence type="ECO:0000256" key="6">
    <source>
        <dbReference type="ARBA" id="ARBA00023209"/>
    </source>
</evidence>
<dbReference type="EC" id="2.3.1.274" evidence="8 10"/>
<dbReference type="PANTHER" id="PTHR30100:SF1">
    <property type="entry name" value="PHOSPHATE ACYLTRANSFERASE"/>
    <property type="match status" value="1"/>
</dbReference>
<accession>A0A235BTM3</accession>
<dbReference type="GO" id="GO:0043811">
    <property type="term" value="F:phosphate:acyl-[acyl carrier protein] acyltransferase activity"/>
    <property type="evidence" value="ECO:0007669"/>
    <property type="project" value="UniProtKB-UniRule"/>
</dbReference>
<proteinExistence type="inferred from homology"/>
<dbReference type="InterPro" id="IPR012281">
    <property type="entry name" value="Phospholipid_synth_PlsX-like"/>
</dbReference>
<evidence type="ECO:0000256" key="10">
    <source>
        <dbReference type="HAMAP-Rule" id="MF_00019"/>
    </source>
</evidence>
<keyword evidence="7 10" id="KW-1208">Phospholipid metabolism</keyword>
<evidence type="ECO:0000256" key="3">
    <source>
        <dbReference type="ARBA" id="ARBA00022516"/>
    </source>
</evidence>
<keyword evidence="4 10" id="KW-0808">Transferase</keyword>
<keyword evidence="6 10" id="KW-0594">Phospholipid biosynthesis</keyword>
<comment type="caution">
    <text evidence="11">The sequence shown here is derived from an EMBL/GenBank/DDBJ whole genome shotgun (WGS) entry which is preliminary data.</text>
</comment>
<comment type="subunit">
    <text evidence="9 10">Homodimer. Probably interacts with PlsY.</text>
</comment>
<dbReference type="SUPFAM" id="SSF53659">
    <property type="entry name" value="Isocitrate/Isopropylmalate dehydrogenase-like"/>
    <property type="match status" value="1"/>
</dbReference>
<comment type="similarity">
    <text evidence="10">Belongs to the PlsX family.</text>
</comment>
<gene>
    <name evidence="10" type="primary">plsX</name>
    <name evidence="11" type="ORF">CH330_05845</name>
</gene>
<dbReference type="Proteomes" id="UP000215559">
    <property type="component" value="Unassembled WGS sequence"/>
</dbReference>
<dbReference type="PIRSF" id="PIRSF002465">
    <property type="entry name" value="Phsphlp_syn_PlsX"/>
    <property type="match status" value="1"/>
</dbReference>
<dbReference type="UniPathway" id="UPA00085"/>
<dbReference type="HAMAP" id="MF_00019">
    <property type="entry name" value="PlsX"/>
    <property type="match status" value="1"/>
</dbReference>
<dbReference type="GO" id="GO:0008654">
    <property type="term" value="P:phospholipid biosynthetic process"/>
    <property type="evidence" value="ECO:0007669"/>
    <property type="project" value="UniProtKB-KW"/>
</dbReference>
<evidence type="ECO:0000256" key="1">
    <source>
        <dbReference type="ARBA" id="ARBA00001232"/>
    </source>
</evidence>
<dbReference type="GO" id="GO:0005737">
    <property type="term" value="C:cytoplasm"/>
    <property type="evidence" value="ECO:0007669"/>
    <property type="project" value="UniProtKB-SubCell"/>
</dbReference>
<comment type="pathway">
    <text evidence="10">Lipid metabolism; phospholipid metabolism.</text>
</comment>
<name>A0A235BTM3_UNCW3</name>
<dbReference type="Gene3D" id="3.40.718.10">
    <property type="entry name" value="Isopropylmalate Dehydrogenase"/>
    <property type="match status" value="1"/>
</dbReference>
<keyword evidence="5 10" id="KW-0443">Lipid metabolism</keyword>
<keyword evidence="3 10" id="KW-0444">Lipid biosynthesis</keyword>